<keyword evidence="2" id="KW-1185">Reference proteome</keyword>
<accession>A0ACB9YMM7</accession>
<evidence type="ECO:0000313" key="1">
    <source>
        <dbReference type="EMBL" id="KAI4860381.1"/>
    </source>
</evidence>
<keyword evidence="1" id="KW-0378">Hydrolase</keyword>
<evidence type="ECO:0000313" key="2">
    <source>
        <dbReference type="Proteomes" id="UP001497700"/>
    </source>
</evidence>
<reference evidence="1 2" key="1">
    <citation type="journal article" date="2022" name="New Phytol.">
        <title>Ecological generalism drives hyperdiversity of secondary metabolite gene clusters in xylarialean endophytes.</title>
        <authorList>
            <person name="Franco M.E.E."/>
            <person name="Wisecaver J.H."/>
            <person name="Arnold A.E."/>
            <person name="Ju Y.M."/>
            <person name="Slot J.C."/>
            <person name="Ahrendt S."/>
            <person name="Moore L.P."/>
            <person name="Eastman K.E."/>
            <person name="Scott K."/>
            <person name="Konkel Z."/>
            <person name="Mondo S.J."/>
            <person name="Kuo A."/>
            <person name="Hayes R.D."/>
            <person name="Haridas S."/>
            <person name="Andreopoulos B."/>
            <person name="Riley R."/>
            <person name="LaButti K."/>
            <person name="Pangilinan J."/>
            <person name="Lipzen A."/>
            <person name="Amirebrahimi M."/>
            <person name="Yan J."/>
            <person name="Adam C."/>
            <person name="Keymanesh K."/>
            <person name="Ng V."/>
            <person name="Louie K."/>
            <person name="Northen T."/>
            <person name="Drula E."/>
            <person name="Henrissat B."/>
            <person name="Hsieh H.M."/>
            <person name="Youens-Clark K."/>
            <person name="Lutzoni F."/>
            <person name="Miadlikowska J."/>
            <person name="Eastwood D.C."/>
            <person name="Hamelin R.C."/>
            <person name="Grigoriev I.V."/>
            <person name="U'Ren J.M."/>
        </authorList>
    </citation>
    <scope>NUCLEOTIDE SEQUENCE [LARGE SCALE GENOMIC DNA]</scope>
    <source>
        <strain evidence="1 2">CBS 119005</strain>
    </source>
</reference>
<sequence length="630" mass="68749">MVLSLVCVLAVASAARGLSDLQECPIFFSAAKRCDPIAPKSFLPADVAAVQGSKGSHSPDLGVLVDVLDAMHVMQTAYFAPWLGTWPDAIDWTAAVMGTHVSGATRSLSEALIHINPDRKSTVDWKLKSNLIERYFTQVTAYYFGQDAFAIRNEAYDDILWVVLGWLETIQLVNVHTDLHFGVNVEQDVAEPQANTVQGIADFFSNQTYHGNTWIPAFSHRARIFWDLAEHGWDTKLCGGGMIWNPRLLPYKNAITNELFIAASISMYLYFPGDENASPFYQDSSTDRPNLDAQGGPRHAKYLKAAVEGYRWLANSNMTDRQGLYTDGFHISGYADAGNNNTKCDQRDNVVLSYNQGVLLTGLRGLWEATGALSYLSDGHRLIQNVIKASGYDLISGTAIDDISTLRPGQLPRWHGLGRAGVMEDPCDASGTCSQDGQTFKGIFFHHLTAFCAPLAAPAPESGTKVDARAFAAASDSHSQACSSYSAWLQHNARAALGTRDRDGKFGQWWTAGLLSASWAGPWPTMADDGVPHETSGTDYRNYGVPNRPPWRAAPSEKGNTKAQHPIEAPAARAHSRARAPMGELKRKRQVGVDGANARDPNARGRGRTVETQGGGLALLRAYWKIAHAP</sequence>
<organism evidence="1 2">
    <name type="scientific">Hypoxylon rubiginosum</name>
    <dbReference type="NCBI Taxonomy" id="110542"/>
    <lineage>
        <taxon>Eukaryota</taxon>
        <taxon>Fungi</taxon>
        <taxon>Dikarya</taxon>
        <taxon>Ascomycota</taxon>
        <taxon>Pezizomycotina</taxon>
        <taxon>Sordariomycetes</taxon>
        <taxon>Xylariomycetidae</taxon>
        <taxon>Xylariales</taxon>
        <taxon>Hypoxylaceae</taxon>
        <taxon>Hypoxylon</taxon>
    </lineage>
</organism>
<dbReference type="Proteomes" id="UP001497700">
    <property type="component" value="Unassembled WGS sequence"/>
</dbReference>
<gene>
    <name evidence="1" type="ORF">F4820DRAFT_109645</name>
</gene>
<dbReference type="EMBL" id="MU393588">
    <property type="protein sequence ID" value="KAI4860381.1"/>
    <property type="molecule type" value="Genomic_DNA"/>
</dbReference>
<proteinExistence type="predicted"/>
<comment type="caution">
    <text evidence="1">The sequence shown here is derived from an EMBL/GenBank/DDBJ whole genome shotgun (WGS) entry which is preliminary data.</text>
</comment>
<name>A0ACB9YMM7_9PEZI</name>
<protein>
    <submittedName>
        <fullName evidence="1">Glycoside hydrolase family 76 protein</fullName>
    </submittedName>
</protein>